<proteinExistence type="predicted"/>
<organism evidence="1 2">
    <name type="scientific">Agrocybe chaxingu</name>
    <dbReference type="NCBI Taxonomy" id="84603"/>
    <lineage>
        <taxon>Eukaryota</taxon>
        <taxon>Fungi</taxon>
        <taxon>Dikarya</taxon>
        <taxon>Basidiomycota</taxon>
        <taxon>Agaricomycotina</taxon>
        <taxon>Agaricomycetes</taxon>
        <taxon>Agaricomycetidae</taxon>
        <taxon>Agaricales</taxon>
        <taxon>Agaricineae</taxon>
        <taxon>Strophariaceae</taxon>
        <taxon>Agrocybe</taxon>
    </lineage>
</organism>
<gene>
    <name evidence="1" type="ORF">NLJ89_g343</name>
</gene>
<dbReference type="AlphaFoldDB" id="A0A9W8N254"/>
<dbReference type="Proteomes" id="UP001148786">
    <property type="component" value="Unassembled WGS sequence"/>
</dbReference>
<accession>A0A9W8N254</accession>
<keyword evidence="2" id="KW-1185">Reference proteome</keyword>
<name>A0A9W8N254_9AGAR</name>
<evidence type="ECO:0000313" key="1">
    <source>
        <dbReference type="EMBL" id="KAJ3517710.1"/>
    </source>
</evidence>
<protein>
    <submittedName>
        <fullName evidence="1">Uncharacterized protein</fullName>
    </submittedName>
</protein>
<comment type="caution">
    <text evidence="1">The sequence shown here is derived from an EMBL/GenBank/DDBJ whole genome shotgun (WGS) entry which is preliminary data.</text>
</comment>
<evidence type="ECO:0000313" key="2">
    <source>
        <dbReference type="Proteomes" id="UP001148786"/>
    </source>
</evidence>
<reference evidence="1" key="1">
    <citation type="submission" date="2022-07" db="EMBL/GenBank/DDBJ databases">
        <title>Genome Sequence of Agrocybe chaxingu.</title>
        <authorList>
            <person name="Buettner E."/>
        </authorList>
    </citation>
    <scope>NUCLEOTIDE SEQUENCE</scope>
    <source>
        <strain evidence="1">MP-N11</strain>
    </source>
</reference>
<sequence>MSVMTSSFSVTPIPSAPPFPSMPTAIAPISNTIPAEMEDTLPQAVPMDDSDLDDAVDNEAPAPVTEIDEVIPDNPAIIRRSVPSPLRLQLALCYPLFKTSMPTPSFTMYIWWSSGFMPNATSLFEHATPWSHA</sequence>
<dbReference type="EMBL" id="JANKHO010000012">
    <property type="protein sequence ID" value="KAJ3517710.1"/>
    <property type="molecule type" value="Genomic_DNA"/>
</dbReference>